<keyword evidence="4 5" id="KW-0472">Membrane</keyword>
<dbReference type="Gene3D" id="1.20.120.350">
    <property type="entry name" value="Voltage-gated potassium channels. Chain C"/>
    <property type="match status" value="1"/>
</dbReference>
<comment type="subcellular location">
    <subcellularLocation>
        <location evidence="1">Membrane</location>
        <topology evidence="1">Multi-pass membrane protein</topology>
    </subcellularLocation>
</comment>
<feature type="transmembrane region" description="Helical" evidence="5">
    <location>
        <begin position="175"/>
        <end position="202"/>
    </location>
</feature>
<dbReference type="GeneTree" id="ENSGT00940000161455"/>
<organism evidence="7 8">
    <name type="scientific">Ailuropoda melanoleuca</name>
    <name type="common">Giant panda</name>
    <dbReference type="NCBI Taxonomy" id="9646"/>
    <lineage>
        <taxon>Eukaryota</taxon>
        <taxon>Metazoa</taxon>
        <taxon>Chordata</taxon>
        <taxon>Craniata</taxon>
        <taxon>Vertebrata</taxon>
        <taxon>Euteleostomi</taxon>
        <taxon>Mammalia</taxon>
        <taxon>Eutheria</taxon>
        <taxon>Laurasiatheria</taxon>
        <taxon>Carnivora</taxon>
        <taxon>Caniformia</taxon>
        <taxon>Ursidae</taxon>
        <taxon>Ailuropoda</taxon>
    </lineage>
</organism>
<dbReference type="AlphaFoldDB" id="G1MHQ3"/>
<sequence>MSQQFHFQNDTRVISSSLLDNPSVAFCARFGKFQRRDSQCQAFVKRVITSRLFKIIMISIVSLNAFFVVLWTDYNTKYNLFRLFEVSELVFVSIYSSEFCMKLYVDPINYWKDGYNLLDVIIIITIFIPYGLRRFKGKHYLYLNIADGMQSLRILKLITYSRGIRTLITAVGQTAYIVASVLILLFVLMFIFAILGFCLFGVPDRGDTNNWGNLAVAFFTLFSLATVDGWTDLQEQLDNRNLALSRTFTIIFILLASFVFLSMFVGVMIIHTEDSIKKFERELMAERHMTLMEEKQVILKRQQEEVSKLMQMQKNANYRSFSELVENFKKTLRHTDPMVLDDFGTSLPFIDVYLSTLDNQDTTIYKLRELYYEIAHVLSLMLEDLPQKKPSQSSEKADEK</sequence>
<feature type="transmembrane region" description="Helical" evidence="5">
    <location>
        <begin position="243"/>
        <end position="270"/>
    </location>
</feature>
<dbReference type="Ensembl" id="ENSAMET00000019643.2">
    <property type="protein sequence ID" value="ENSAMEP00000018888.1"/>
    <property type="gene ID" value="ENSAMEG00000017882.2"/>
</dbReference>
<dbReference type="Proteomes" id="UP000008912">
    <property type="component" value="Unassembled WGS sequence"/>
</dbReference>
<dbReference type="SUPFAM" id="SSF81324">
    <property type="entry name" value="Voltage-gated potassium channels"/>
    <property type="match status" value="1"/>
</dbReference>
<proteinExistence type="predicted"/>
<dbReference type="GO" id="GO:0036128">
    <property type="term" value="C:CatSper complex"/>
    <property type="evidence" value="ECO:0007669"/>
    <property type="project" value="Ensembl"/>
</dbReference>
<dbReference type="GO" id="GO:0005783">
    <property type="term" value="C:endoplasmic reticulum"/>
    <property type="evidence" value="ECO:0007669"/>
    <property type="project" value="Ensembl"/>
</dbReference>
<evidence type="ECO:0000256" key="3">
    <source>
        <dbReference type="ARBA" id="ARBA00022989"/>
    </source>
</evidence>
<accession>G1MHQ3</accession>
<dbReference type="GO" id="GO:0005245">
    <property type="term" value="F:voltage-gated calcium channel activity"/>
    <property type="evidence" value="ECO:0007669"/>
    <property type="project" value="Ensembl"/>
</dbReference>
<dbReference type="GO" id="GO:0048240">
    <property type="term" value="P:sperm capacitation"/>
    <property type="evidence" value="ECO:0007669"/>
    <property type="project" value="Ensembl"/>
</dbReference>
<dbReference type="Pfam" id="PF00520">
    <property type="entry name" value="Ion_trans"/>
    <property type="match status" value="1"/>
</dbReference>
<keyword evidence="8" id="KW-1185">Reference proteome</keyword>
<dbReference type="PANTHER" id="PTHR47131">
    <property type="entry name" value="CATION CHANNEL SPERM-ASSOCIATED PROTEIN 3"/>
    <property type="match status" value="1"/>
</dbReference>
<feature type="transmembrane region" description="Helical" evidence="5">
    <location>
        <begin position="52"/>
        <end position="72"/>
    </location>
</feature>
<dbReference type="CTD" id="347732"/>
<protein>
    <submittedName>
        <fullName evidence="7">Cation channel sperm associated 3</fullName>
    </submittedName>
</protein>
<evidence type="ECO:0000313" key="8">
    <source>
        <dbReference type="Proteomes" id="UP000008912"/>
    </source>
</evidence>
<evidence type="ECO:0000313" key="7">
    <source>
        <dbReference type="Ensembl" id="ENSAMEP00000018888.1"/>
    </source>
</evidence>
<feature type="transmembrane region" description="Helical" evidence="5">
    <location>
        <begin position="114"/>
        <end position="132"/>
    </location>
</feature>
<dbReference type="InterPro" id="IPR005821">
    <property type="entry name" value="Ion_trans_dom"/>
</dbReference>
<dbReference type="OrthoDB" id="416585at2759"/>
<reference evidence="7" key="3">
    <citation type="submission" date="2025-09" db="UniProtKB">
        <authorList>
            <consortium name="Ensembl"/>
        </authorList>
    </citation>
    <scope>IDENTIFICATION</scope>
</reference>
<dbReference type="GO" id="GO:0001669">
    <property type="term" value="C:acrosomal vesicle"/>
    <property type="evidence" value="ECO:0007669"/>
    <property type="project" value="Ensembl"/>
</dbReference>
<feature type="domain" description="Ion transport" evidence="6">
    <location>
        <begin position="51"/>
        <end position="269"/>
    </location>
</feature>
<keyword evidence="3 5" id="KW-1133">Transmembrane helix</keyword>
<dbReference type="GO" id="GO:0051649">
    <property type="term" value="P:establishment of localization in cell"/>
    <property type="evidence" value="ECO:0007669"/>
    <property type="project" value="Ensembl"/>
</dbReference>
<name>G1MHQ3_AILME</name>
<dbReference type="GeneID" id="100466634"/>
<dbReference type="Gene3D" id="1.10.287.70">
    <property type="match status" value="1"/>
</dbReference>
<dbReference type="GO" id="GO:0006814">
    <property type="term" value="P:sodium ion transport"/>
    <property type="evidence" value="ECO:0007669"/>
    <property type="project" value="Ensembl"/>
</dbReference>
<reference evidence="7" key="2">
    <citation type="submission" date="2025-08" db="UniProtKB">
        <authorList>
            <consortium name="Ensembl"/>
        </authorList>
    </citation>
    <scope>IDENTIFICATION</scope>
</reference>
<dbReference type="HOGENOM" id="CLU_058058_0_0_1"/>
<evidence type="ECO:0000256" key="4">
    <source>
        <dbReference type="ARBA" id="ARBA00023136"/>
    </source>
</evidence>
<dbReference type="GO" id="GO:0030317">
    <property type="term" value="P:flagellated sperm motility"/>
    <property type="evidence" value="ECO:0007669"/>
    <property type="project" value="Ensembl"/>
</dbReference>
<gene>
    <name evidence="7" type="primary">CATSPER3</name>
</gene>
<evidence type="ECO:0000256" key="5">
    <source>
        <dbReference type="SAM" id="Phobius"/>
    </source>
</evidence>
<dbReference type="OMA" id="YETMAVY"/>
<evidence type="ECO:0000256" key="2">
    <source>
        <dbReference type="ARBA" id="ARBA00022692"/>
    </source>
</evidence>
<feature type="transmembrane region" description="Helical" evidence="5">
    <location>
        <begin position="214"/>
        <end position="231"/>
    </location>
</feature>
<dbReference type="PANTHER" id="PTHR47131:SF1">
    <property type="entry name" value="CATION CHANNEL SPERM-ASSOCIATED PROTEIN 3"/>
    <property type="match status" value="1"/>
</dbReference>
<evidence type="ECO:0000256" key="1">
    <source>
        <dbReference type="ARBA" id="ARBA00004141"/>
    </source>
</evidence>
<dbReference type="InterPro" id="IPR027359">
    <property type="entry name" value="Volt_channel_dom_sf"/>
</dbReference>
<evidence type="ECO:0000259" key="6">
    <source>
        <dbReference type="Pfam" id="PF00520"/>
    </source>
</evidence>
<dbReference type="RefSeq" id="XP_002912969.1">
    <property type="nucleotide sequence ID" value="XM_002912923.4"/>
</dbReference>
<dbReference type="InParanoid" id="G1MHQ3"/>
<dbReference type="STRING" id="9646.ENSAMEP00000018888"/>
<keyword evidence="2 5" id="KW-0812">Transmembrane</keyword>
<reference evidence="7 8" key="1">
    <citation type="journal article" date="2010" name="Nature">
        <title>The sequence and de novo assembly of the giant panda genome.</title>
        <authorList>
            <person name="Li R."/>
            <person name="Fan W."/>
            <person name="Tian G."/>
            <person name="Zhu H."/>
            <person name="He L."/>
            <person name="Cai J."/>
            <person name="Huang Q."/>
            <person name="Cai Q."/>
            <person name="Li B."/>
            <person name="Bai Y."/>
            <person name="Zhang Z."/>
            <person name="Zhang Y."/>
            <person name="Wang W."/>
            <person name="Li J."/>
            <person name="Wei F."/>
            <person name="Li H."/>
            <person name="Jian M."/>
            <person name="Li J."/>
            <person name="Zhang Z."/>
            <person name="Nielsen R."/>
            <person name="Li D."/>
            <person name="Gu W."/>
            <person name="Yang Z."/>
            <person name="Xuan Z."/>
            <person name="Ryder O.A."/>
            <person name="Leung F.C."/>
            <person name="Zhou Y."/>
            <person name="Cao J."/>
            <person name="Sun X."/>
            <person name="Fu Y."/>
            <person name="Fang X."/>
            <person name="Guo X."/>
            <person name="Wang B."/>
            <person name="Hou R."/>
            <person name="Shen F."/>
            <person name="Mu B."/>
            <person name="Ni P."/>
            <person name="Lin R."/>
            <person name="Qian W."/>
            <person name="Wang G."/>
            <person name="Yu C."/>
            <person name="Nie W."/>
            <person name="Wang J."/>
            <person name="Wu Z."/>
            <person name="Liang H."/>
            <person name="Min J."/>
            <person name="Wu Q."/>
            <person name="Cheng S."/>
            <person name="Ruan J."/>
            <person name="Wang M."/>
            <person name="Shi Z."/>
            <person name="Wen M."/>
            <person name="Liu B."/>
            <person name="Ren X."/>
            <person name="Zheng H."/>
            <person name="Dong D."/>
            <person name="Cook K."/>
            <person name="Shan G."/>
            <person name="Zhang H."/>
            <person name="Kosiol C."/>
            <person name="Xie X."/>
            <person name="Lu Z."/>
            <person name="Zheng H."/>
            <person name="Li Y."/>
            <person name="Steiner C.C."/>
            <person name="Lam T.T."/>
            <person name="Lin S."/>
            <person name="Zhang Q."/>
            <person name="Li G."/>
            <person name="Tian J."/>
            <person name="Gong T."/>
            <person name="Liu H."/>
            <person name="Zhang D."/>
            <person name="Fang L."/>
            <person name="Ye C."/>
            <person name="Zhang J."/>
            <person name="Hu W."/>
            <person name="Xu A."/>
            <person name="Ren Y."/>
            <person name="Zhang G."/>
            <person name="Bruford M.W."/>
            <person name="Li Q."/>
            <person name="Ma L."/>
            <person name="Guo Y."/>
            <person name="An N."/>
            <person name="Hu Y."/>
            <person name="Zheng Y."/>
            <person name="Shi Y."/>
            <person name="Li Z."/>
            <person name="Liu Q."/>
            <person name="Chen Y."/>
            <person name="Zhao J."/>
            <person name="Qu N."/>
            <person name="Zhao S."/>
            <person name="Tian F."/>
            <person name="Wang X."/>
            <person name="Wang H."/>
            <person name="Xu L."/>
            <person name="Liu X."/>
            <person name="Vinar T."/>
            <person name="Wang Y."/>
            <person name="Lam T.W."/>
            <person name="Yiu S.M."/>
            <person name="Liu S."/>
            <person name="Zhang H."/>
            <person name="Li D."/>
            <person name="Huang Y."/>
            <person name="Wang X."/>
            <person name="Yang G."/>
            <person name="Jiang Z."/>
            <person name="Wang J."/>
            <person name="Qin N."/>
            <person name="Li L."/>
            <person name="Li J."/>
            <person name="Bolund L."/>
            <person name="Kristiansen K."/>
            <person name="Wong G.K."/>
            <person name="Olson M."/>
            <person name="Zhang X."/>
            <person name="Li S."/>
            <person name="Yang H."/>
            <person name="Wang J."/>
            <person name="Wang J."/>
        </authorList>
    </citation>
    <scope>NUCLEOTIDE SEQUENCE [LARGE SCALE GENOMIC DNA]</scope>
</reference>
<dbReference type="KEGG" id="aml:100466634"/>
<dbReference type="eggNOG" id="KOG2301">
    <property type="taxonomic scope" value="Eukaryota"/>
</dbReference>